<keyword evidence="7" id="KW-0032">Aminotransferase</keyword>
<organism evidence="7 8">
    <name type="scientific">Adlercreutzia faecimuris</name>
    <dbReference type="NCBI Taxonomy" id="2897341"/>
    <lineage>
        <taxon>Bacteria</taxon>
        <taxon>Bacillati</taxon>
        <taxon>Actinomycetota</taxon>
        <taxon>Coriobacteriia</taxon>
        <taxon>Eggerthellales</taxon>
        <taxon>Eggerthellaceae</taxon>
        <taxon>Adlercreutzia</taxon>
    </lineage>
</organism>
<proteinExistence type="inferred from homology"/>
<comment type="caution">
    <text evidence="7">The sequence shown here is derived from an EMBL/GenBank/DDBJ whole genome shotgun (WGS) entry which is preliminary data.</text>
</comment>
<dbReference type="PANTHER" id="PTHR46577">
    <property type="entry name" value="HTH-TYPE TRANSCRIPTIONAL REGULATORY PROTEIN GABR"/>
    <property type="match status" value="1"/>
</dbReference>
<dbReference type="InterPro" id="IPR036388">
    <property type="entry name" value="WH-like_DNA-bd_sf"/>
</dbReference>
<keyword evidence="4" id="KW-0238">DNA-binding</keyword>
<dbReference type="InterPro" id="IPR004839">
    <property type="entry name" value="Aminotransferase_I/II_large"/>
</dbReference>
<dbReference type="EMBL" id="JAJMLW010000001">
    <property type="protein sequence ID" value="MCI2241541.1"/>
    <property type="molecule type" value="Genomic_DNA"/>
</dbReference>
<dbReference type="Pfam" id="PF00392">
    <property type="entry name" value="GntR"/>
    <property type="match status" value="1"/>
</dbReference>
<dbReference type="Pfam" id="PF00155">
    <property type="entry name" value="Aminotran_1_2"/>
    <property type="match status" value="1"/>
</dbReference>
<keyword evidence="2" id="KW-0663">Pyridoxal phosphate</keyword>
<dbReference type="SUPFAM" id="SSF46785">
    <property type="entry name" value="Winged helix' DNA-binding domain"/>
    <property type="match status" value="1"/>
</dbReference>
<evidence type="ECO:0000256" key="2">
    <source>
        <dbReference type="ARBA" id="ARBA00022898"/>
    </source>
</evidence>
<dbReference type="PROSITE" id="PS50949">
    <property type="entry name" value="HTH_GNTR"/>
    <property type="match status" value="1"/>
</dbReference>
<evidence type="ECO:0000256" key="1">
    <source>
        <dbReference type="ARBA" id="ARBA00005384"/>
    </source>
</evidence>
<feature type="domain" description="HTH gntR-type" evidence="6">
    <location>
        <begin position="9"/>
        <end position="77"/>
    </location>
</feature>
<name>A0ABS9WFA2_9ACTN</name>
<dbReference type="GO" id="GO:0008483">
    <property type="term" value="F:transaminase activity"/>
    <property type="evidence" value="ECO:0007669"/>
    <property type="project" value="UniProtKB-KW"/>
</dbReference>
<keyword evidence="3" id="KW-0805">Transcription regulation</keyword>
<keyword evidence="5" id="KW-0804">Transcription</keyword>
<dbReference type="SMART" id="SM00345">
    <property type="entry name" value="HTH_GNTR"/>
    <property type="match status" value="1"/>
</dbReference>
<evidence type="ECO:0000313" key="7">
    <source>
        <dbReference type="EMBL" id="MCI2241541.1"/>
    </source>
</evidence>
<evidence type="ECO:0000259" key="6">
    <source>
        <dbReference type="PROSITE" id="PS50949"/>
    </source>
</evidence>
<dbReference type="PANTHER" id="PTHR46577:SF1">
    <property type="entry name" value="HTH-TYPE TRANSCRIPTIONAL REGULATORY PROTEIN GABR"/>
    <property type="match status" value="1"/>
</dbReference>
<comment type="similarity">
    <text evidence="1">In the C-terminal section; belongs to the class-I pyridoxal-phosphate-dependent aminotransferase family.</text>
</comment>
<keyword evidence="8" id="KW-1185">Reference proteome</keyword>
<dbReference type="SUPFAM" id="SSF53383">
    <property type="entry name" value="PLP-dependent transferases"/>
    <property type="match status" value="1"/>
</dbReference>
<dbReference type="InterPro" id="IPR036390">
    <property type="entry name" value="WH_DNA-bd_sf"/>
</dbReference>
<reference evidence="7" key="1">
    <citation type="submission" date="2021-11" db="EMBL/GenBank/DDBJ databases">
        <title>A Novel Adlercreutzia Species, isolated from a Allomyrina dichotoma larva feces.</title>
        <authorList>
            <person name="Suh M.K."/>
        </authorList>
    </citation>
    <scope>NUCLEOTIDE SEQUENCE</scope>
    <source>
        <strain evidence="7">JBNU-10</strain>
    </source>
</reference>
<dbReference type="CDD" id="cd07377">
    <property type="entry name" value="WHTH_GntR"/>
    <property type="match status" value="1"/>
</dbReference>
<dbReference type="InterPro" id="IPR051446">
    <property type="entry name" value="HTH_trans_reg/aminotransferase"/>
</dbReference>
<evidence type="ECO:0000256" key="5">
    <source>
        <dbReference type="ARBA" id="ARBA00023163"/>
    </source>
</evidence>
<dbReference type="RefSeq" id="WP_242163803.1">
    <property type="nucleotide sequence ID" value="NZ_JAJMLW010000001.1"/>
</dbReference>
<dbReference type="InterPro" id="IPR015421">
    <property type="entry name" value="PyrdxlP-dep_Trfase_major"/>
</dbReference>
<dbReference type="Gene3D" id="1.10.10.10">
    <property type="entry name" value="Winged helix-like DNA-binding domain superfamily/Winged helix DNA-binding domain"/>
    <property type="match status" value="1"/>
</dbReference>
<evidence type="ECO:0000256" key="3">
    <source>
        <dbReference type="ARBA" id="ARBA00023015"/>
    </source>
</evidence>
<dbReference type="InterPro" id="IPR000524">
    <property type="entry name" value="Tscrpt_reg_HTH_GntR"/>
</dbReference>
<gene>
    <name evidence="7" type="ORF">LPT13_04130</name>
</gene>
<dbReference type="Proteomes" id="UP001430755">
    <property type="component" value="Unassembled WGS sequence"/>
</dbReference>
<sequence length="460" mass="50746">MHIDERSDEPIYQQIYRQIHDGVETGAYPPGSRLPSIRGLADDVGCSRNTVEAAYRMLVAEGYVASRPGSGYVACDLALVSPSAPERPVMLGEPAPCARYDFTYGDLEPGTFPAAAWRALTDDVLLSVEGVGCDAYNDPAGEPELRAEVAWRLTTQRGIDCTPDQVIIQGGTCSGVRNLLALFDPRDVVAMEDPGYGGVRAAVERARFAVAPCRVGDDYAHFLDDLDASGARLAYVTPSSQFPTCQVMPAALRARLLEWARDRDAFILEDDYCRDFRYRERALPPLATMDRDGRVAYMGTFSKSLSPALRMNYLMLPPTLLERWRAVFEGAYAEVPWLNQAVLGQFMHDGWDRHLRRIQVRNRRKYEALTGALREEMGDRVDVLENGTGLHLLVRVRDGRTEEELIEAARAGGVAVYGTKRYWARASAAPAGCVLVGFSAIAEEDIAPGVRALTAAWFGE</sequence>
<evidence type="ECO:0000256" key="4">
    <source>
        <dbReference type="ARBA" id="ARBA00023125"/>
    </source>
</evidence>
<dbReference type="CDD" id="cd00609">
    <property type="entry name" value="AAT_like"/>
    <property type="match status" value="1"/>
</dbReference>
<keyword evidence="7" id="KW-0808">Transferase</keyword>
<accession>A0ABS9WFA2</accession>
<protein>
    <submittedName>
        <fullName evidence="7">PLP-dependent aminotransferase family protein</fullName>
    </submittedName>
</protein>
<dbReference type="Gene3D" id="3.40.640.10">
    <property type="entry name" value="Type I PLP-dependent aspartate aminotransferase-like (Major domain)"/>
    <property type="match status" value="1"/>
</dbReference>
<dbReference type="InterPro" id="IPR015424">
    <property type="entry name" value="PyrdxlP-dep_Trfase"/>
</dbReference>
<dbReference type="PRINTS" id="PR00035">
    <property type="entry name" value="HTHGNTR"/>
</dbReference>
<evidence type="ECO:0000313" key="8">
    <source>
        <dbReference type="Proteomes" id="UP001430755"/>
    </source>
</evidence>